<dbReference type="InterPro" id="IPR013735">
    <property type="entry name" value="TF_NusA_N"/>
</dbReference>
<comment type="similarity">
    <text evidence="7">Belongs to the NusA family.</text>
</comment>
<dbReference type="FunFam" id="3.30.300.20:FF:000002">
    <property type="entry name" value="Transcription termination/antitermination protein NusA"/>
    <property type="match status" value="1"/>
</dbReference>
<dbReference type="InterPro" id="IPR003029">
    <property type="entry name" value="S1_domain"/>
</dbReference>
<dbReference type="HAMAP" id="MF_00945_B">
    <property type="entry name" value="NusA_B"/>
    <property type="match status" value="1"/>
</dbReference>
<dbReference type="PANTHER" id="PTHR22648">
    <property type="entry name" value="TRANSCRIPTION TERMINATION FACTOR NUSA"/>
    <property type="match status" value="1"/>
</dbReference>
<feature type="domain" description="S1 motif" evidence="9">
    <location>
        <begin position="133"/>
        <end position="199"/>
    </location>
</feature>
<dbReference type="SMART" id="SM00316">
    <property type="entry name" value="S1"/>
    <property type="match status" value="1"/>
</dbReference>
<dbReference type="InterPro" id="IPR036555">
    <property type="entry name" value="NusA_N_sf"/>
</dbReference>
<organism evidence="10 11">
    <name type="scientific">Lacticaseibacillus manihotivorans DSM 13343 = JCM 12514</name>
    <dbReference type="NCBI Taxonomy" id="1423769"/>
    <lineage>
        <taxon>Bacteria</taxon>
        <taxon>Bacillati</taxon>
        <taxon>Bacillota</taxon>
        <taxon>Bacilli</taxon>
        <taxon>Lactobacillales</taxon>
        <taxon>Lactobacillaceae</taxon>
        <taxon>Lacticaseibacillus</taxon>
    </lineage>
</organism>
<dbReference type="InterPro" id="IPR009019">
    <property type="entry name" value="KH_sf_prok-type"/>
</dbReference>
<dbReference type="Pfam" id="PF00575">
    <property type="entry name" value="S1"/>
    <property type="match status" value="1"/>
</dbReference>
<dbReference type="Pfam" id="PF13184">
    <property type="entry name" value="KH_NusA_1st"/>
    <property type="match status" value="1"/>
</dbReference>
<evidence type="ECO:0000256" key="1">
    <source>
        <dbReference type="ARBA" id="ARBA00022472"/>
    </source>
</evidence>
<comment type="caution">
    <text evidence="10">The sequence shown here is derived from an EMBL/GenBank/DDBJ whole genome shotgun (WGS) entry which is preliminary data.</text>
</comment>
<keyword evidence="1 7" id="KW-0806">Transcription termination</keyword>
<evidence type="ECO:0000313" key="10">
    <source>
        <dbReference type="EMBL" id="KRL45805.1"/>
    </source>
</evidence>
<dbReference type="GO" id="GO:0003723">
    <property type="term" value="F:RNA binding"/>
    <property type="evidence" value="ECO:0007669"/>
    <property type="project" value="UniProtKB-UniRule"/>
</dbReference>
<evidence type="ECO:0000256" key="8">
    <source>
        <dbReference type="SAM" id="MobiDB-lite"/>
    </source>
</evidence>
<gene>
    <name evidence="7" type="primary">nusA</name>
    <name evidence="10" type="ORF">FD01_GL000578</name>
</gene>
<dbReference type="OrthoDB" id="9807233at2"/>
<dbReference type="FunFam" id="3.30.300.20:FF:000005">
    <property type="entry name" value="Transcription termination/antitermination protein NusA"/>
    <property type="match status" value="1"/>
</dbReference>
<dbReference type="InterPro" id="IPR010213">
    <property type="entry name" value="TF_NusA"/>
</dbReference>
<dbReference type="InterPro" id="IPR058582">
    <property type="entry name" value="KH_NusA_2nd"/>
</dbReference>
<dbReference type="GO" id="GO:0005829">
    <property type="term" value="C:cytosol"/>
    <property type="evidence" value="ECO:0007669"/>
    <property type="project" value="TreeGrafter"/>
</dbReference>
<comment type="function">
    <text evidence="7">Participates in both transcription termination and antitermination.</text>
</comment>
<dbReference type="AlphaFoldDB" id="A0A0R1QM10"/>
<keyword evidence="3 7" id="KW-0889">Transcription antitermination</keyword>
<keyword evidence="11" id="KW-1185">Reference proteome</keyword>
<dbReference type="SUPFAM" id="SSF54814">
    <property type="entry name" value="Prokaryotic type KH domain (KH-domain type II)"/>
    <property type="match status" value="2"/>
</dbReference>
<dbReference type="GO" id="GO:0003700">
    <property type="term" value="F:DNA-binding transcription factor activity"/>
    <property type="evidence" value="ECO:0007669"/>
    <property type="project" value="InterPro"/>
</dbReference>
<dbReference type="PROSITE" id="PS50084">
    <property type="entry name" value="KH_TYPE_1"/>
    <property type="match status" value="1"/>
</dbReference>
<keyword evidence="4 7" id="KW-0694">RNA-binding</keyword>
<dbReference type="Pfam" id="PF08529">
    <property type="entry name" value="NusA_N"/>
    <property type="match status" value="1"/>
</dbReference>
<keyword evidence="10" id="KW-0251">Elongation factor</keyword>
<name>A0A0R1QM10_9LACO</name>
<evidence type="ECO:0000256" key="5">
    <source>
        <dbReference type="ARBA" id="ARBA00023015"/>
    </source>
</evidence>
<evidence type="ECO:0000256" key="6">
    <source>
        <dbReference type="ARBA" id="ARBA00023163"/>
    </source>
</evidence>
<dbReference type="InterPro" id="IPR012340">
    <property type="entry name" value="NA-bd_OB-fold"/>
</dbReference>
<dbReference type="SUPFAM" id="SSF50249">
    <property type="entry name" value="Nucleic acid-binding proteins"/>
    <property type="match status" value="1"/>
</dbReference>
<protein>
    <recommendedName>
        <fullName evidence="7">Transcription termination/antitermination protein NusA</fullName>
    </recommendedName>
</protein>
<dbReference type="CDD" id="cd02134">
    <property type="entry name" value="KH-II_NusA_rpt1"/>
    <property type="match status" value="1"/>
</dbReference>
<keyword evidence="2 7" id="KW-0963">Cytoplasm</keyword>
<dbReference type="FunFam" id="3.30.1480.10:FF:000002">
    <property type="entry name" value="Transcription termination/antitermination protein NusA"/>
    <property type="match status" value="1"/>
</dbReference>
<dbReference type="CDD" id="cd22529">
    <property type="entry name" value="KH-II_NusA_rpt2"/>
    <property type="match status" value="1"/>
</dbReference>
<dbReference type="InterPro" id="IPR030842">
    <property type="entry name" value="TF_NusA_bacterial"/>
</dbReference>
<dbReference type="GO" id="GO:0031564">
    <property type="term" value="P:transcription antitermination"/>
    <property type="evidence" value="ECO:0007669"/>
    <property type="project" value="UniProtKB-UniRule"/>
</dbReference>
<dbReference type="InterPro" id="IPR025249">
    <property type="entry name" value="TF_NusA_KH_1st"/>
</dbReference>
<proteinExistence type="inferred from homology"/>
<dbReference type="GO" id="GO:0006353">
    <property type="term" value="P:DNA-templated transcription termination"/>
    <property type="evidence" value="ECO:0007669"/>
    <property type="project" value="UniProtKB-UniRule"/>
</dbReference>
<feature type="compositionally biased region" description="Acidic residues" evidence="8">
    <location>
        <begin position="381"/>
        <end position="391"/>
    </location>
</feature>
<dbReference type="Gene3D" id="3.30.1480.10">
    <property type="entry name" value="NusA, N-terminal domain"/>
    <property type="match status" value="1"/>
</dbReference>
<dbReference type="Gene3D" id="3.30.300.20">
    <property type="match status" value="2"/>
</dbReference>
<evidence type="ECO:0000256" key="2">
    <source>
        <dbReference type="ARBA" id="ARBA00022490"/>
    </source>
</evidence>
<keyword evidence="10" id="KW-0648">Protein biosynthesis</keyword>
<reference evidence="10 11" key="1">
    <citation type="journal article" date="2015" name="Genome Announc.">
        <title>Expanding the biotechnology potential of lactobacilli through comparative genomics of 213 strains and associated genera.</title>
        <authorList>
            <person name="Sun Z."/>
            <person name="Harris H.M."/>
            <person name="McCann A."/>
            <person name="Guo C."/>
            <person name="Argimon S."/>
            <person name="Zhang W."/>
            <person name="Yang X."/>
            <person name="Jeffery I.B."/>
            <person name="Cooney J.C."/>
            <person name="Kagawa T.F."/>
            <person name="Liu W."/>
            <person name="Song Y."/>
            <person name="Salvetti E."/>
            <person name="Wrobel A."/>
            <person name="Rasinkangas P."/>
            <person name="Parkhill J."/>
            <person name="Rea M.C."/>
            <person name="O'Sullivan O."/>
            <person name="Ritari J."/>
            <person name="Douillard F.P."/>
            <person name="Paul Ross R."/>
            <person name="Yang R."/>
            <person name="Briner A.E."/>
            <person name="Felis G.E."/>
            <person name="de Vos W.M."/>
            <person name="Barrangou R."/>
            <person name="Klaenhammer T.R."/>
            <person name="Caufield P.W."/>
            <person name="Cui Y."/>
            <person name="Zhang H."/>
            <person name="O'Toole P.W."/>
        </authorList>
    </citation>
    <scope>NUCLEOTIDE SEQUENCE [LARGE SCALE GENOMIC DNA]</scope>
    <source>
        <strain evidence="10 11">DSM 13343</strain>
    </source>
</reference>
<dbReference type="NCBIfam" id="TIGR01953">
    <property type="entry name" value="NusA"/>
    <property type="match status" value="1"/>
</dbReference>
<dbReference type="PANTHER" id="PTHR22648:SF0">
    <property type="entry name" value="TRANSCRIPTION TERMINATION_ANTITERMINATION PROTEIN NUSA"/>
    <property type="match status" value="1"/>
</dbReference>
<sequence length="391" mass="43474">MSKEMIEALDALEQEKGVKKAIVIDALEQALASAYKRNYNQAQNVEVTFDQDRGDIHVYAVKEVTEEVFDSRLEVSLKDALAINRAYEIGDEIRFEVTPKDFGRIAAQTAKQVIMQRVREAERSIVYDEYSQYEEEIMSGVVERRDNKFIYVNLGKIEAVLGKQDQMPNEHYEAHDRIKVYVTKVENATKGPQVFVSRTNPGLVKRLFEQEVPEIFDGVVEIAGIAREAGDRTKLAVRSNNPSVDPVGTTVGPKGARVQAVVNELSGENMDVVQYEEDPVDYIANALNPAQVIAVQFNDEDNDRSCTVIVPDYQLSLAIGKKGQNARLAAKLTGYKIDIKPESEVEFVDDDEFAEDDQAAAQTDATVDDQPATETEASDAPAEDPESDSAE</sequence>
<dbReference type="Pfam" id="PF26594">
    <property type="entry name" value="KH_NusA_2nd"/>
    <property type="match status" value="1"/>
</dbReference>
<evidence type="ECO:0000256" key="3">
    <source>
        <dbReference type="ARBA" id="ARBA00022814"/>
    </source>
</evidence>
<dbReference type="Gene3D" id="2.40.50.140">
    <property type="entry name" value="Nucleic acid-binding proteins"/>
    <property type="match status" value="1"/>
</dbReference>
<dbReference type="FunFam" id="2.40.50.140:FF:000058">
    <property type="entry name" value="Transcription termination/antitermination protein NusA"/>
    <property type="match status" value="1"/>
</dbReference>
<accession>A0A0R1QM10</accession>
<dbReference type="Proteomes" id="UP000051790">
    <property type="component" value="Unassembled WGS sequence"/>
</dbReference>
<dbReference type="InterPro" id="IPR015946">
    <property type="entry name" value="KH_dom-like_a/b"/>
</dbReference>
<dbReference type="PATRIC" id="fig|1423769.4.peg.614"/>
<dbReference type="EMBL" id="AZEU01000116">
    <property type="protein sequence ID" value="KRL45805.1"/>
    <property type="molecule type" value="Genomic_DNA"/>
</dbReference>
<keyword evidence="5 7" id="KW-0805">Transcription regulation</keyword>
<feature type="compositionally biased region" description="Low complexity" evidence="8">
    <location>
        <begin position="359"/>
        <end position="373"/>
    </location>
</feature>
<dbReference type="CDD" id="cd04455">
    <property type="entry name" value="S1_NusA"/>
    <property type="match status" value="1"/>
</dbReference>
<comment type="subcellular location">
    <subcellularLocation>
        <location evidence="7">Cytoplasm</location>
    </subcellularLocation>
</comment>
<evidence type="ECO:0000313" key="11">
    <source>
        <dbReference type="Proteomes" id="UP000051790"/>
    </source>
</evidence>
<evidence type="ECO:0000256" key="4">
    <source>
        <dbReference type="ARBA" id="ARBA00022884"/>
    </source>
</evidence>
<comment type="subunit">
    <text evidence="7">Monomer. Binds directly to the core enzyme of the DNA-dependent RNA polymerase and to nascent RNA.</text>
</comment>
<dbReference type="RefSeq" id="WP_056963292.1">
    <property type="nucleotide sequence ID" value="NZ_AZEU01000116.1"/>
</dbReference>
<keyword evidence="6 7" id="KW-0804">Transcription</keyword>
<evidence type="ECO:0000259" key="9">
    <source>
        <dbReference type="SMART" id="SM00316"/>
    </source>
</evidence>
<feature type="region of interest" description="Disordered" evidence="8">
    <location>
        <begin position="351"/>
        <end position="391"/>
    </location>
</feature>
<evidence type="ECO:0000256" key="7">
    <source>
        <dbReference type="HAMAP-Rule" id="MF_00945"/>
    </source>
</evidence>
<dbReference type="GO" id="GO:0003746">
    <property type="term" value="F:translation elongation factor activity"/>
    <property type="evidence" value="ECO:0007669"/>
    <property type="project" value="UniProtKB-KW"/>
</dbReference>
<dbReference type="SUPFAM" id="SSF69705">
    <property type="entry name" value="Transcription factor NusA, N-terminal domain"/>
    <property type="match status" value="1"/>
</dbReference>